<comment type="caution">
    <text evidence="3">The sequence shown here is derived from an EMBL/GenBank/DDBJ whole genome shotgun (WGS) entry which is preliminary data.</text>
</comment>
<feature type="signal peptide" evidence="1">
    <location>
        <begin position="1"/>
        <end position="21"/>
    </location>
</feature>
<keyword evidence="1" id="KW-0732">Signal</keyword>
<dbReference type="NCBIfam" id="TIGR02145">
    <property type="entry name" value="Fib_succ_major"/>
    <property type="match status" value="1"/>
</dbReference>
<evidence type="ECO:0000313" key="3">
    <source>
        <dbReference type="EMBL" id="RGY11058.1"/>
    </source>
</evidence>
<reference evidence="3 4" key="1">
    <citation type="submission" date="2018-08" db="EMBL/GenBank/DDBJ databases">
        <title>A genome reference for cultivated species of the human gut microbiota.</title>
        <authorList>
            <person name="Zou Y."/>
            <person name="Xue W."/>
            <person name="Luo G."/>
        </authorList>
    </citation>
    <scope>NUCLEOTIDE SEQUENCE [LARGE SCALE GENOMIC DNA]</scope>
    <source>
        <strain evidence="3 4">OF02-7</strain>
    </source>
</reference>
<organism evidence="3 4">
    <name type="scientific">Butyricimonas virosa</name>
    <dbReference type="NCBI Taxonomy" id="544645"/>
    <lineage>
        <taxon>Bacteria</taxon>
        <taxon>Pseudomonadati</taxon>
        <taxon>Bacteroidota</taxon>
        <taxon>Bacteroidia</taxon>
        <taxon>Bacteroidales</taxon>
        <taxon>Odoribacteraceae</taxon>
        <taxon>Butyricimonas</taxon>
    </lineage>
</organism>
<dbReference type="Proteomes" id="UP000286063">
    <property type="component" value="Unassembled WGS sequence"/>
</dbReference>
<evidence type="ECO:0000313" key="4">
    <source>
        <dbReference type="Proteomes" id="UP000286063"/>
    </source>
</evidence>
<protein>
    <recommendedName>
        <fullName evidence="2">Fibrobacter succinogenes major paralogous domain-containing protein</fullName>
    </recommendedName>
</protein>
<evidence type="ECO:0000256" key="1">
    <source>
        <dbReference type="SAM" id="SignalP"/>
    </source>
</evidence>
<dbReference type="Pfam" id="PF09603">
    <property type="entry name" value="Fib_succ_major"/>
    <property type="match status" value="1"/>
</dbReference>
<proteinExistence type="predicted"/>
<dbReference type="OrthoDB" id="9805760at2"/>
<dbReference type="PROSITE" id="PS51257">
    <property type="entry name" value="PROKAR_LIPOPROTEIN"/>
    <property type="match status" value="1"/>
</dbReference>
<feature type="chain" id="PRO_5019364828" description="Fibrobacter succinogenes major paralogous domain-containing protein" evidence="1">
    <location>
        <begin position="22"/>
        <end position="247"/>
    </location>
</feature>
<dbReference type="EMBL" id="QSCR01000060">
    <property type="protein sequence ID" value="RGY11058.1"/>
    <property type="molecule type" value="Genomic_DNA"/>
</dbReference>
<dbReference type="AlphaFoldDB" id="A0A413IHL3"/>
<gene>
    <name evidence="3" type="ORF">DXA50_19780</name>
</gene>
<dbReference type="InterPro" id="IPR011871">
    <property type="entry name" value="Fib_succ_major"/>
</dbReference>
<accession>A0A413IHL3</accession>
<sequence>MIMRKYLIAVCIMCCCAALVACSDDDKLPNVQPDAQGTFTDERDGNAYGWIRIGDLEWMTSNLRYGTPYYERTFGGIFLDSEGNPQSVATLGLDYLPLDLAGDFEKYGNLYSWEEIEEIVPEGWRVASDEDWKNLEKALGMSLKEADKEGWRGGNVATLMMQKEEGTGFALQLSGCAWQNGAYDKDIHLNSVNEYGYFWTSTEDKDNELAVSTVWFRKIFATQSTVYRGTSPLDILMRVRCCRDAQK</sequence>
<name>A0A413IHL3_9BACT</name>
<feature type="domain" description="Fibrobacter succinogenes major paralogous" evidence="2">
    <location>
        <begin position="51"/>
        <end position="243"/>
    </location>
</feature>
<evidence type="ECO:0000259" key="2">
    <source>
        <dbReference type="Pfam" id="PF09603"/>
    </source>
</evidence>